<evidence type="ECO:0000313" key="3">
    <source>
        <dbReference type="WBParaSite" id="MBELARI_LOCUS5624"/>
    </source>
</evidence>
<name>A0AAF3J9Z5_9BILA</name>
<evidence type="ECO:0000256" key="1">
    <source>
        <dbReference type="SAM" id="Phobius"/>
    </source>
</evidence>
<keyword evidence="1" id="KW-0472">Membrane</keyword>
<sequence>MRSMNQNDRPFHCLLDTVHCKHVFPIVLGYHMFTAIFFSYILFPHALLMTIPALAVCLCATFGFLHHHPQLLVPFRIYVYISIFFLLFLGLYMFFISVFEKPKHEALSQKLFAPSPEFFSLCFHLVSNLATLFDLWQLPLINTTAKYLNSLNDGTEPCVIQLPVIPDALSATFV</sequence>
<keyword evidence="1" id="KW-1133">Transmembrane helix</keyword>
<reference evidence="3" key="1">
    <citation type="submission" date="2024-02" db="UniProtKB">
        <authorList>
            <consortium name="WormBaseParasite"/>
        </authorList>
    </citation>
    <scope>IDENTIFICATION</scope>
</reference>
<proteinExistence type="predicted"/>
<dbReference type="WBParaSite" id="MBELARI_LOCUS5624">
    <property type="protein sequence ID" value="MBELARI_LOCUS5624"/>
    <property type="gene ID" value="MBELARI_LOCUS5624"/>
</dbReference>
<evidence type="ECO:0000313" key="2">
    <source>
        <dbReference type="Proteomes" id="UP000887575"/>
    </source>
</evidence>
<organism evidence="2 3">
    <name type="scientific">Mesorhabditis belari</name>
    <dbReference type="NCBI Taxonomy" id="2138241"/>
    <lineage>
        <taxon>Eukaryota</taxon>
        <taxon>Metazoa</taxon>
        <taxon>Ecdysozoa</taxon>
        <taxon>Nematoda</taxon>
        <taxon>Chromadorea</taxon>
        <taxon>Rhabditida</taxon>
        <taxon>Rhabditina</taxon>
        <taxon>Rhabditomorpha</taxon>
        <taxon>Rhabditoidea</taxon>
        <taxon>Rhabditidae</taxon>
        <taxon>Mesorhabditinae</taxon>
        <taxon>Mesorhabditis</taxon>
    </lineage>
</organism>
<keyword evidence="1" id="KW-0812">Transmembrane</keyword>
<feature type="transmembrane region" description="Helical" evidence="1">
    <location>
        <begin position="47"/>
        <end position="65"/>
    </location>
</feature>
<dbReference type="AlphaFoldDB" id="A0AAF3J9Z5"/>
<dbReference type="Proteomes" id="UP000887575">
    <property type="component" value="Unassembled WGS sequence"/>
</dbReference>
<protein>
    <submittedName>
        <fullName evidence="3">Palmitoyltransferase</fullName>
    </submittedName>
</protein>
<feature type="transmembrane region" description="Helical" evidence="1">
    <location>
        <begin position="77"/>
        <end position="98"/>
    </location>
</feature>
<accession>A0AAF3J9Z5</accession>
<keyword evidence="2" id="KW-1185">Reference proteome</keyword>
<feature type="transmembrane region" description="Helical" evidence="1">
    <location>
        <begin position="21"/>
        <end position="41"/>
    </location>
</feature>